<organism evidence="1 2">
    <name type="scientific">Brevundimonas bullata</name>
    <dbReference type="NCBI Taxonomy" id="13160"/>
    <lineage>
        <taxon>Bacteria</taxon>
        <taxon>Pseudomonadati</taxon>
        <taxon>Pseudomonadota</taxon>
        <taxon>Alphaproteobacteria</taxon>
        <taxon>Caulobacterales</taxon>
        <taxon>Caulobacteraceae</taxon>
        <taxon>Brevundimonas</taxon>
    </lineage>
</organism>
<keyword evidence="2" id="KW-1185">Reference proteome</keyword>
<dbReference type="RefSeq" id="WP_184269855.1">
    <property type="nucleotide sequence ID" value="NZ_JACHKY010000003.1"/>
</dbReference>
<comment type="caution">
    <text evidence="1">The sequence shown here is derived from an EMBL/GenBank/DDBJ whole genome shotgun (WGS) entry which is preliminary data.</text>
</comment>
<accession>A0A7W7IQF9</accession>
<sequence>MATAKHLTAQDIADIQARLKQGEYQHHIAADYSLNQGRISEINTGKRRGGSPPSAQTALF</sequence>
<dbReference type="AlphaFoldDB" id="A0A7W7IQF9"/>
<evidence type="ECO:0000313" key="2">
    <source>
        <dbReference type="Proteomes" id="UP000539957"/>
    </source>
</evidence>
<protein>
    <submittedName>
        <fullName evidence="1">Uncharacterized protein</fullName>
    </submittedName>
</protein>
<gene>
    <name evidence="1" type="ORF">HNP32_002162</name>
</gene>
<reference evidence="1 2" key="1">
    <citation type="submission" date="2020-08" db="EMBL/GenBank/DDBJ databases">
        <title>Functional genomics of gut bacteria from endangered species of beetles.</title>
        <authorList>
            <person name="Carlos-Shanley C."/>
        </authorList>
    </citation>
    <scope>NUCLEOTIDE SEQUENCE [LARGE SCALE GENOMIC DNA]</scope>
    <source>
        <strain evidence="1 2">S00123</strain>
    </source>
</reference>
<evidence type="ECO:0000313" key="1">
    <source>
        <dbReference type="EMBL" id="MBB4798418.1"/>
    </source>
</evidence>
<proteinExistence type="predicted"/>
<dbReference type="EMBL" id="JACHKY010000003">
    <property type="protein sequence ID" value="MBB4798418.1"/>
    <property type="molecule type" value="Genomic_DNA"/>
</dbReference>
<name>A0A7W7IQF9_9CAUL</name>
<dbReference type="Proteomes" id="UP000539957">
    <property type="component" value="Unassembled WGS sequence"/>
</dbReference>